<accession>A0ABN3EZG8</accession>
<dbReference type="EMBL" id="BAAATR010000059">
    <property type="protein sequence ID" value="GAA2277760.1"/>
    <property type="molecule type" value="Genomic_DNA"/>
</dbReference>
<feature type="region of interest" description="Disordered" evidence="1">
    <location>
        <begin position="69"/>
        <end position="104"/>
    </location>
</feature>
<dbReference type="Proteomes" id="UP001500305">
    <property type="component" value="Unassembled WGS sequence"/>
</dbReference>
<evidence type="ECO:0000313" key="3">
    <source>
        <dbReference type="Proteomes" id="UP001500305"/>
    </source>
</evidence>
<reference evidence="2 3" key="1">
    <citation type="journal article" date="2019" name="Int. J. Syst. Evol. Microbiol.">
        <title>The Global Catalogue of Microorganisms (GCM) 10K type strain sequencing project: providing services to taxonomists for standard genome sequencing and annotation.</title>
        <authorList>
            <consortium name="The Broad Institute Genomics Platform"/>
            <consortium name="The Broad Institute Genome Sequencing Center for Infectious Disease"/>
            <person name="Wu L."/>
            <person name="Ma J."/>
        </authorList>
    </citation>
    <scope>NUCLEOTIDE SEQUENCE [LARGE SCALE GENOMIC DNA]</scope>
    <source>
        <strain evidence="2 3">JCM 7356</strain>
    </source>
</reference>
<gene>
    <name evidence="2" type="ORF">GCM10010430_74560</name>
</gene>
<keyword evidence="3" id="KW-1185">Reference proteome</keyword>
<organism evidence="2 3">
    <name type="scientific">Kitasatospora cystarginea</name>
    <dbReference type="NCBI Taxonomy" id="58350"/>
    <lineage>
        <taxon>Bacteria</taxon>
        <taxon>Bacillati</taxon>
        <taxon>Actinomycetota</taxon>
        <taxon>Actinomycetes</taxon>
        <taxon>Kitasatosporales</taxon>
        <taxon>Streptomycetaceae</taxon>
        <taxon>Kitasatospora</taxon>
    </lineage>
</organism>
<name>A0ABN3EZG8_9ACTN</name>
<proteinExistence type="predicted"/>
<evidence type="ECO:0008006" key="4">
    <source>
        <dbReference type="Google" id="ProtNLM"/>
    </source>
</evidence>
<evidence type="ECO:0000256" key="1">
    <source>
        <dbReference type="SAM" id="MobiDB-lite"/>
    </source>
</evidence>
<sequence length="104" mass="11328">MGLIRPAPEDRGNLRLAVTREGIPVRIWTWPGNTNDQTVITQVRADLRAWRLGRVVILVLPRAYRGFSPPAVRPAAPSFPGRRAGSVGGTGKLPGAQPNEGRLR</sequence>
<evidence type="ECO:0000313" key="2">
    <source>
        <dbReference type="EMBL" id="GAA2277760.1"/>
    </source>
</evidence>
<protein>
    <recommendedName>
        <fullName evidence="4">Transposase</fullName>
    </recommendedName>
</protein>
<comment type="caution">
    <text evidence="2">The sequence shown here is derived from an EMBL/GenBank/DDBJ whole genome shotgun (WGS) entry which is preliminary data.</text>
</comment>